<dbReference type="Proteomes" id="UP000093928">
    <property type="component" value="Unassembled WGS sequence"/>
</dbReference>
<evidence type="ECO:0000313" key="1">
    <source>
        <dbReference type="EMBL" id="OBK28609.1"/>
    </source>
</evidence>
<reference evidence="1 2" key="1">
    <citation type="submission" date="2016-06" db="EMBL/GenBank/DDBJ databases">
        <authorList>
            <person name="Kjaerup R.B."/>
            <person name="Dalgaard T.S."/>
            <person name="Juul-Madsen H.R."/>
        </authorList>
    </citation>
    <scope>NUCLEOTIDE SEQUENCE [LARGE SCALE GENOMIC DNA]</scope>
    <source>
        <strain evidence="1 2">1165133.8</strain>
    </source>
</reference>
<organism evidence="1 2">
    <name type="scientific">Mycobacterium asiaticum</name>
    <dbReference type="NCBI Taxonomy" id="1790"/>
    <lineage>
        <taxon>Bacteria</taxon>
        <taxon>Bacillati</taxon>
        <taxon>Actinomycetota</taxon>
        <taxon>Actinomycetes</taxon>
        <taxon>Mycobacteriales</taxon>
        <taxon>Mycobacteriaceae</taxon>
        <taxon>Mycobacterium</taxon>
    </lineage>
</organism>
<dbReference type="EMBL" id="LZLS01000073">
    <property type="protein sequence ID" value="OBK28609.1"/>
    <property type="molecule type" value="Genomic_DNA"/>
</dbReference>
<proteinExistence type="predicted"/>
<comment type="caution">
    <text evidence="1">The sequence shown here is derived from an EMBL/GenBank/DDBJ whole genome shotgun (WGS) entry which is preliminary data.</text>
</comment>
<gene>
    <name evidence="1" type="ORF">A5634_20095</name>
</gene>
<sequence>MQRTPELARQFYNRFEPIHAVTYFAPEVRSTLDNLGYRGFWMGYFAARSAPLGRVAPEVVAAVFYNFALARVAKSIPAAWEIAGPAQALQARLDSAVAALHRCGVTADENVSVAAQLAYRAVQHTPVDGRTLFAANMALPVPPDPLAALWQATTLLREHRGDGHVAVLTVAGISGRESNVFHTLSDTGATAVSEEFMKRARHYDDAEWAACRQSLTDRGLLDGSGSLTPSGHELKTHIETSTDALSLRAFDALDDDELQALFSALTPVARRVIAGGDLPAASPMSVRLDF</sequence>
<accession>A0A1A3P5N7</accession>
<name>A0A1A3P5N7_MYCAS</name>
<dbReference type="InterPro" id="IPR054058">
    <property type="entry name" value="HTH_67"/>
</dbReference>
<dbReference type="OrthoDB" id="157052at2"/>
<dbReference type="RefSeq" id="WP_065143470.1">
    <property type="nucleotide sequence ID" value="NZ_LZLS01000073.1"/>
</dbReference>
<dbReference type="AlphaFoldDB" id="A0A1A3P5N7"/>
<evidence type="ECO:0000313" key="2">
    <source>
        <dbReference type="Proteomes" id="UP000093928"/>
    </source>
</evidence>
<protein>
    <recommendedName>
        <fullName evidence="3">SalK</fullName>
    </recommendedName>
</protein>
<evidence type="ECO:0008006" key="3">
    <source>
        <dbReference type="Google" id="ProtNLM"/>
    </source>
</evidence>
<dbReference type="NCBIfam" id="NF047719">
    <property type="entry name" value="SCO6745_fam_HTH"/>
    <property type="match status" value="1"/>
</dbReference>
<dbReference type="Pfam" id="PF21863">
    <property type="entry name" value="HTH_67"/>
    <property type="match status" value="1"/>
</dbReference>